<comment type="function">
    <text evidence="1">Putative transcription factor.</text>
</comment>
<feature type="region of interest" description="Disordered" evidence="7">
    <location>
        <begin position="219"/>
        <end position="268"/>
    </location>
</feature>
<feature type="domain" description="RWP-RK" evidence="8">
    <location>
        <begin position="1"/>
        <end position="69"/>
    </location>
</feature>
<dbReference type="GeneID" id="17290106"/>
<dbReference type="Proteomes" id="UP000011087">
    <property type="component" value="Unassembled WGS sequence"/>
</dbReference>
<evidence type="ECO:0000313" key="10">
    <source>
        <dbReference type="EnsemblProtists" id="EKX33375"/>
    </source>
</evidence>
<dbReference type="RefSeq" id="XP_005820355.1">
    <property type="nucleotide sequence ID" value="XM_005820298.1"/>
</dbReference>
<keyword evidence="5" id="KW-0804">Transcription</keyword>
<keyword evidence="11" id="KW-1185">Reference proteome</keyword>
<feature type="domain" description="RWP-RK" evidence="8">
    <location>
        <begin position="150"/>
        <end position="237"/>
    </location>
</feature>
<evidence type="ECO:0000259" key="8">
    <source>
        <dbReference type="PROSITE" id="PS51519"/>
    </source>
</evidence>
<dbReference type="PROSITE" id="PS51519">
    <property type="entry name" value="RWP_RK"/>
    <property type="match status" value="2"/>
</dbReference>
<dbReference type="AlphaFoldDB" id="L1IC11"/>
<keyword evidence="3" id="KW-0175">Coiled coil</keyword>
<dbReference type="InterPro" id="IPR003035">
    <property type="entry name" value="RWP-RK_dom"/>
</dbReference>
<evidence type="ECO:0000256" key="6">
    <source>
        <dbReference type="ARBA" id="ARBA00023242"/>
    </source>
</evidence>
<feature type="compositionally biased region" description="Basic and acidic residues" evidence="7">
    <location>
        <begin position="51"/>
        <end position="65"/>
    </location>
</feature>
<organism evidence="9">
    <name type="scientific">Guillardia theta (strain CCMP2712)</name>
    <name type="common">Cryptophyte</name>
    <dbReference type="NCBI Taxonomy" id="905079"/>
    <lineage>
        <taxon>Eukaryota</taxon>
        <taxon>Cryptophyceae</taxon>
        <taxon>Pyrenomonadales</taxon>
        <taxon>Geminigeraceae</taxon>
        <taxon>Guillardia</taxon>
    </lineage>
</organism>
<evidence type="ECO:0000256" key="3">
    <source>
        <dbReference type="ARBA" id="ARBA00023054"/>
    </source>
</evidence>
<dbReference type="PaxDb" id="55529-EKX33375"/>
<dbReference type="OrthoDB" id="1747617at2759"/>
<reference evidence="11" key="2">
    <citation type="submission" date="2012-11" db="EMBL/GenBank/DDBJ databases">
        <authorList>
            <person name="Kuo A."/>
            <person name="Curtis B.A."/>
            <person name="Tanifuji G."/>
            <person name="Burki F."/>
            <person name="Gruber A."/>
            <person name="Irimia M."/>
            <person name="Maruyama S."/>
            <person name="Arias M.C."/>
            <person name="Ball S.G."/>
            <person name="Gile G.H."/>
            <person name="Hirakawa Y."/>
            <person name="Hopkins J.F."/>
            <person name="Rensing S.A."/>
            <person name="Schmutz J."/>
            <person name="Symeonidi A."/>
            <person name="Elias M."/>
            <person name="Eveleigh R.J."/>
            <person name="Herman E.K."/>
            <person name="Klute M.J."/>
            <person name="Nakayama T."/>
            <person name="Obornik M."/>
            <person name="Reyes-Prieto A."/>
            <person name="Armbrust E.V."/>
            <person name="Aves S.J."/>
            <person name="Beiko R.G."/>
            <person name="Coutinho P."/>
            <person name="Dacks J.B."/>
            <person name="Durnford D.G."/>
            <person name="Fast N.M."/>
            <person name="Green B.R."/>
            <person name="Grisdale C."/>
            <person name="Hempe F."/>
            <person name="Henrissat B."/>
            <person name="Hoppner M.P."/>
            <person name="Ishida K.-I."/>
            <person name="Kim E."/>
            <person name="Koreny L."/>
            <person name="Kroth P.G."/>
            <person name="Liu Y."/>
            <person name="Malik S.-B."/>
            <person name="Maier U.G."/>
            <person name="McRose D."/>
            <person name="Mock T."/>
            <person name="Neilson J.A."/>
            <person name="Onodera N.T."/>
            <person name="Poole A.M."/>
            <person name="Pritham E.J."/>
            <person name="Richards T.A."/>
            <person name="Rocap G."/>
            <person name="Roy S.W."/>
            <person name="Sarai C."/>
            <person name="Schaack S."/>
            <person name="Shirato S."/>
            <person name="Slamovits C.H."/>
            <person name="Spencer D.F."/>
            <person name="Suzuki S."/>
            <person name="Worden A.Z."/>
            <person name="Zauner S."/>
            <person name="Barry K."/>
            <person name="Bell C."/>
            <person name="Bharti A.K."/>
            <person name="Crow J.A."/>
            <person name="Grimwood J."/>
            <person name="Kramer R."/>
            <person name="Lindquist E."/>
            <person name="Lucas S."/>
            <person name="Salamov A."/>
            <person name="McFadden G.I."/>
            <person name="Lane C.E."/>
            <person name="Keeling P.J."/>
            <person name="Gray M.W."/>
            <person name="Grigoriev I.V."/>
            <person name="Archibald J.M."/>
        </authorList>
    </citation>
    <scope>NUCLEOTIDE SEQUENCE</scope>
    <source>
        <strain evidence="11">CCMP2712</strain>
    </source>
</reference>
<dbReference type="PANTHER" id="PTHR46373:SF2">
    <property type="entry name" value="RWP-RK DOMAIN-CONTAINING PROTEIN"/>
    <property type="match status" value="1"/>
</dbReference>
<keyword evidence="6" id="KW-0539">Nucleus</keyword>
<feature type="compositionally biased region" description="Polar residues" evidence="7">
    <location>
        <begin position="66"/>
        <end position="75"/>
    </location>
</feature>
<keyword evidence="2" id="KW-0805">Transcription regulation</keyword>
<name>L1IC11_GUITC</name>
<evidence type="ECO:0000256" key="5">
    <source>
        <dbReference type="ARBA" id="ARBA00023163"/>
    </source>
</evidence>
<evidence type="ECO:0000256" key="7">
    <source>
        <dbReference type="SAM" id="MobiDB-lite"/>
    </source>
</evidence>
<evidence type="ECO:0000256" key="4">
    <source>
        <dbReference type="ARBA" id="ARBA00023125"/>
    </source>
</evidence>
<gene>
    <name evidence="9" type="ORF">GUITHDRAFT_120439</name>
</gene>
<dbReference type="HOGENOM" id="CLU_954557_0_0_1"/>
<dbReference type="GO" id="GO:0003677">
    <property type="term" value="F:DNA binding"/>
    <property type="evidence" value="ECO:0007669"/>
    <property type="project" value="UniProtKB-KW"/>
</dbReference>
<dbReference type="GO" id="GO:0003700">
    <property type="term" value="F:DNA-binding transcription factor activity"/>
    <property type="evidence" value="ECO:0007669"/>
    <property type="project" value="InterPro"/>
</dbReference>
<dbReference type="KEGG" id="gtt:GUITHDRAFT_120439"/>
<dbReference type="EnsemblProtists" id="EKX33375">
    <property type="protein sequence ID" value="EKX33375"/>
    <property type="gene ID" value="GUITHDRAFT_120439"/>
</dbReference>
<reference evidence="9 11" key="1">
    <citation type="journal article" date="2012" name="Nature">
        <title>Algal genomes reveal evolutionary mosaicism and the fate of nucleomorphs.</title>
        <authorList>
            <consortium name="DOE Joint Genome Institute"/>
            <person name="Curtis B.A."/>
            <person name="Tanifuji G."/>
            <person name="Burki F."/>
            <person name="Gruber A."/>
            <person name="Irimia M."/>
            <person name="Maruyama S."/>
            <person name="Arias M.C."/>
            <person name="Ball S.G."/>
            <person name="Gile G.H."/>
            <person name="Hirakawa Y."/>
            <person name="Hopkins J.F."/>
            <person name="Kuo A."/>
            <person name="Rensing S.A."/>
            <person name="Schmutz J."/>
            <person name="Symeonidi A."/>
            <person name="Elias M."/>
            <person name="Eveleigh R.J."/>
            <person name="Herman E.K."/>
            <person name="Klute M.J."/>
            <person name="Nakayama T."/>
            <person name="Obornik M."/>
            <person name="Reyes-Prieto A."/>
            <person name="Armbrust E.V."/>
            <person name="Aves S.J."/>
            <person name="Beiko R.G."/>
            <person name="Coutinho P."/>
            <person name="Dacks J.B."/>
            <person name="Durnford D.G."/>
            <person name="Fast N.M."/>
            <person name="Green B.R."/>
            <person name="Grisdale C.J."/>
            <person name="Hempel F."/>
            <person name="Henrissat B."/>
            <person name="Hoppner M.P."/>
            <person name="Ishida K."/>
            <person name="Kim E."/>
            <person name="Koreny L."/>
            <person name="Kroth P.G."/>
            <person name="Liu Y."/>
            <person name="Malik S.B."/>
            <person name="Maier U.G."/>
            <person name="McRose D."/>
            <person name="Mock T."/>
            <person name="Neilson J.A."/>
            <person name="Onodera N.T."/>
            <person name="Poole A.M."/>
            <person name="Pritham E.J."/>
            <person name="Richards T.A."/>
            <person name="Rocap G."/>
            <person name="Roy S.W."/>
            <person name="Sarai C."/>
            <person name="Schaack S."/>
            <person name="Shirato S."/>
            <person name="Slamovits C.H."/>
            <person name="Spencer D.F."/>
            <person name="Suzuki S."/>
            <person name="Worden A.Z."/>
            <person name="Zauner S."/>
            <person name="Barry K."/>
            <person name="Bell C."/>
            <person name="Bharti A.K."/>
            <person name="Crow J.A."/>
            <person name="Grimwood J."/>
            <person name="Kramer R."/>
            <person name="Lindquist E."/>
            <person name="Lucas S."/>
            <person name="Salamov A."/>
            <person name="McFadden G.I."/>
            <person name="Lane C.E."/>
            <person name="Keeling P.J."/>
            <person name="Gray M.W."/>
            <person name="Grigoriev I.V."/>
            <person name="Archibald J.M."/>
        </authorList>
    </citation>
    <scope>NUCLEOTIDE SEQUENCE</scope>
    <source>
        <strain evidence="9 11">CCMP2712</strain>
    </source>
</reference>
<feature type="region of interest" description="Disordered" evidence="7">
    <location>
        <begin position="47"/>
        <end position="99"/>
    </location>
</feature>
<dbReference type="Pfam" id="PF02042">
    <property type="entry name" value="RWP-RK"/>
    <property type="match status" value="2"/>
</dbReference>
<dbReference type="EMBL" id="JH993144">
    <property type="protein sequence ID" value="EKX33375.1"/>
    <property type="molecule type" value="Genomic_DNA"/>
</dbReference>
<feature type="compositionally biased region" description="Basic and acidic residues" evidence="7">
    <location>
        <begin position="259"/>
        <end position="268"/>
    </location>
</feature>
<reference evidence="10" key="3">
    <citation type="submission" date="2015-06" db="UniProtKB">
        <authorList>
            <consortium name="EnsemblProtists"/>
        </authorList>
    </citation>
    <scope>IDENTIFICATION</scope>
</reference>
<dbReference type="InterPro" id="IPR044607">
    <property type="entry name" value="RKD-like"/>
</dbReference>
<accession>L1IC11</accession>
<evidence type="ECO:0000256" key="1">
    <source>
        <dbReference type="ARBA" id="ARBA00004049"/>
    </source>
</evidence>
<dbReference type="PANTHER" id="PTHR46373">
    <property type="entry name" value="PROTEIN RKD4"/>
    <property type="match status" value="1"/>
</dbReference>
<protein>
    <recommendedName>
        <fullName evidence="8">RWP-RK domain-containing protein</fullName>
    </recommendedName>
</protein>
<keyword evidence="4" id="KW-0238">DNA-binding</keyword>
<proteinExistence type="predicted"/>
<feature type="compositionally biased region" description="Basic residues" evidence="7">
    <location>
        <begin position="238"/>
        <end position="248"/>
    </location>
</feature>
<evidence type="ECO:0000313" key="9">
    <source>
        <dbReference type="EMBL" id="EKX33375.1"/>
    </source>
</evidence>
<evidence type="ECO:0000256" key="2">
    <source>
        <dbReference type="ARBA" id="ARBA00023015"/>
    </source>
</evidence>
<sequence length="292" mass="32184">MLQKLLNLKQSDAAKELGISLTALKSVCKSLGVTKWPYRRTVYRRVRTERKKPSEGTRADEDGHQQQEGSETGNSADEEGGGEAQQEVDAGEKQSRSCGGPSSCWYIPITGLSEGRRARRLDDETSNIMDEALHHLECCRFISFNDGPQEEDKDENMLYVPSQKEILITNETIESLLHLRQVDAANQLGISLTALKNACKYLGFDDWPTARSNLMAAQHGRSGELPSLVSGPGQGRQGARRGRDGRKRTMPEGDVGGGRGEKRRVLAESLPELRSHGLEELMLDALEHVASA</sequence>
<evidence type="ECO:0000313" key="11">
    <source>
        <dbReference type="Proteomes" id="UP000011087"/>
    </source>
</evidence>